<feature type="signal peptide" evidence="1">
    <location>
        <begin position="1"/>
        <end position="25"/>
    </location>
</feature>
<evidence type="ECO:0000313" key="4">
    <source>
        <dbReference type="Proteomes" id="UP000648239"/>
    </source>
</evidence>
<comment type="caution">
    <text evidence="3">The sequence shown here is derived from an EMBL/GenBank/DDBJ whole genome shotgun (WGS) entry which is preliminary data.</text>
</comment>
<feature type="domain" description="PDZ" evidence="2">
    <location>
        <begin position="40"/>
        <end position="99"/>
    </location>
</feature>
<name>A0A8J6Y3L1_9BACT</name>
<accession>A0A8J6Y3L1</accession>
<dbReference type="SMART" id="SM00228">
    <property type="entry name" value="PDZ"/>
    <property type="match status" value="1"/>
</dbReference>
<sequence>MRRQTAILMIVAALLLALAPSTALAGEYKCTAPTQECLDKMAANLMKRGWLGIFGDEIRENGTMYMKIIEVVPGSPAEKADIRPGDILVAINGVDLIESNKEKLYTIQKKNKPGVEFRYTVLRNKRRVYKRARLESMPYEVIVRAVGAHMLEHSSVDMAALKQEDERKGKKK</sequence>
<dbReference type="InterPro" id="IPR041489">
    <property type="entry name" value="PDZ_6"/>
</dbReference>
<dbReference type="PROSITE" id="PS50106">
    <property type="entry name" value="PDZ"/>
    <property type="match status" value="1"/>
</dbReference>
<protein>
    <submittedName>
        <fullName evidence="3">PDZ domain-containing protein</fullName>
    </submittedName>
</protein>
<dbReference type="Gene3D" id="2.30.42.10">
    <property type="match status" value="1"/>
</dbReference>
<dbReference type="InterPro" id="IPR036034">
    <property type="entry name" value="PDZ_sf"/>
</dbReference>
<reference evidence="3 4" key="1">
    <citation type="submission" date="2020-08" db="EMBL/GenBank/DDBJ databases">
        <title>Acidobacteriota in marine sediments use diverse sulfur dissimilation pathways.</title>
        <authorList>
            <person name="Wasmund K."/>
        </authorList>
    </citation>
    <scope>NUCLEOTIDE SEQUENCE [LARGE SCALE GENOMIC DNA]</scope>
    <source>
        <strain evidence="3">MAG AM4</strain>
    </source>
</reference>
<dbReference type="EMBL" id="JACXWD010000038">
    <property type="protein sequence ID" value="MBD3868644.1"/>
    <property type="molecule type" value="Genomic_DNA"/>
</dbReference>
<keyword evidence="1" id="KW-0732">Signal</keyword>
<gene>
    <name evidence="3" type="ORF">IFK94_11015</name>
</gene>
<evidence type="ECO:0000313" key="3">
    <source>
        <dbReference type="EMBL" id="MBD3868644.1"/>
    </source>
</evidence>
<evidence type="ECO:0000256" key="1">
    <source>
        <dbReference type="SAM" id="SignalP"/>
    </source>
</evidence>
<evidence type="ECO:0000259" key="2">
    <source>
        <dbReference type="PROSITE" id="PS50106"/>
    </source>
</evidence>
<dbReference type="Pfam" id="PF17820">
    <property type="entry name" value="PDZ_6"/>
    <property type="match status" value="1"/>
</dbReference>
<dbReference type="InterPro" id="IPR001478">
    <property type="entry name" value="PDZ"/>
</dbReference>
<dbReference type="Proteomes" id="UP000648239">
    <property type="component" value="Unassembled WGS sequence"/>
</dbReference>
<organism evidence="3 4">
    <name type="scientific">Candidatus Polarisedimenticola svalbardensis</name>
    <dbReference type="NCBI Taxonomy" id="2886004"/>
    <lineage>
        <taxon>Bacteria</taxon>
        <taxon>Pseudomonadati</taxon>
        <taxon>Acidobacteriota</taxon>
        <taxon>Candidatus Polarisedimenticolia</taxon>
        <taxon>Candidatus Polarisedimenticolales</taxon>
        <taxon>Candidatus Polarisedimenticolaceae</taxon>
        <taxon>Candidatus Polarisedimenticola</taxon>
    </lineage>
</organism>
<dbReference type="AlphaFoldDB" id="A0A8J6Y3L1"/>
<feature type="chain" id="PRO_5035285002" evidence="1">
    <location>
        <begin position="26"/>
        <end position="172"/>
    </location>
</feature>
<proteinExistence type="predicted"/>
<dbReference type="SUPFAM" id="SSF50156">
    <property type="entry name" value="PDZ domain-like"/>
    <property type="match status" value="1"/>
</dbReference>